<keyword evidence="16" id="KW-1185">Reference proteome</keyword>
<evidence type="ECO:0000313" key="15">
    <source>
        <dbReference type="EMBL" id="KAG8470445.1"/>
    </source>
</evidence>
<name>A0A8J5XYU9_DIALT</name>
<dbReference type="InterPro" id="IPR040725">
    <property type="entry name" value="PheRS_DBD3"/>
</dbReference>
<keyword evidence="11" id="KW-0648">Protein biosynthesis</keyword>
<dbReference type="CDD" id="cd00496">
    <property type="entry name" value="PheRS_alpha_core"/>
    <property type="match status" value="1"/>
</dbReference>
<dbReference type="GO" id="GO:0004826">
    <property type="term" value="F:phenylalanine-tRNA ligase activity"/>
    <property type="evidence" value="ECO:0007669"/>
    <property type="project" value="UniProtKB-EC"/>
</dbReference>
<accession>A0A8J5XYU9</accession>
<reference evidence="15" key="1">
    <citation type="submission" date="2021-05" db="EMBL/GenBank/DDBJ databases">
        <title>The genome of the haptophyte Pavlova lutheri (Diacronema luteri, Pavlovales) - a model for lipid biosynthesis in eukaryotic algae.</title>
        <authorList>
            <person name="Hulatt C.J."/>
            <person name="Posewitz M.C."/>
        </authorList>
    </citation>
    <scope>NUCLEOTIDE SEQUENCE</scope>
    <source>
        <strain evidence="15">NIVA-4/92</strain>
    </source>
</reference>
<dbReference type="InterPro" id="IPR045864">
    <property type="entry name" value="aa-tRNA-synth_II/BPL/LPL"/>
</dbReference>
<dbReference type="Pfam" id="PF01409">
    <property type="entry name" value="tRNA-synt_2d"/>
    <property type="match status" value="1"/>
</dbReference>
<evidence type="ECO:0000256" key="9">
    <source>
        <dbReference type="ARBA" id="ARBA00022840"/>
    </source>
</evidence>
<dbReference type="Gene3D" id="1.10.10.2330">
    <property type="match status" value="1"/>
</dbReference>
<dbReference type="PROSITE" id="PS50862">
    <property type="entry name" value="AA_TRNA_LIGASE_II"/>
    <property type="match status" value="1"/>
</dbReference>
<evidence type="ECO:0000256" key="12">
    <source>
        <dbReference type="ARBA" id="ARBA00023146"/>
    </source>
</evidence>
<evidence type="ECO:0000256" key="5">
    <source>
        <dbReference type="ARBA" id="ARBA00022490"/>
    </source>
</evidence>
<keyword evidence="5" id="KW-0963">Cytoplasm</keyword>
<dbReference type="GO" id="GO:0000049">
    <property type="term" value="F:tRNA binding"/>
    <property type="evidence" value="ECO:0007669"/>
    <property type="project" value="InterPro"/>
</dbReference>
<keyword evidence="10" id="KW-0460">Magnesium</keyword>
<comment type="cofactor">
    <cofactor evidence="1">
        <name>Mg(2+)</name>
        <dbReference type="ChEBI" id="CHEBI:18420"/>
    </cofactor>
</comment>
<dbReference type="AlphaFoldDB" id="A0A8J5XYU9"/>
<comment type="similarity">
    <text evidence="3">Belongs to the class-II aminoacyl-tRNA synthetase family. Phe-tRNA synthetase alpha subunit type 2 subfamily.</text>
</comment>
<dbReference type="EC" id="6.1.1.20" evidence="4"/>
<dbReference type="OrthoDB" id="238316at2759"/>
<dbReference type="OMA" id="QIEGWVM"/>
<evidence type="ECO:0000256" key="11">
    <source>
        <dbReference type="ARBA" id="ARBA00022917"/>
    </source>
</evidence>
<dbReference type="PANTHER" id="PTHR11538">
    <property type="entry name" value="PHENYLALANYL-TRNA SYNTHETASE"/>
    <property type="match status" value="1"/>
</dbReference>
<evidence type="ECO:0000256" key="7">
    <source>
        <dbReference type="ARBA" id="ARBA00022723"/>
    </source>
</evidence>
<dbReference type="PANTHER" id="PTHR11538:SF40">
    <property type="entry name" value="PHENYLALANINE--TRNA LIGASE ALPHA SUBUNIT"/>
    <property type="match status" value="1"/>
</dbReference>
<evidence type="ECO:0000256" key="6">
    <source>
        <dbReference type="ARBA" id="ARBA00022598"/>
    </source>
</evidence>
<evidence type="ECO:0000256" key="13">
    <source>
        <dbReference type="ARBA" id="ARBA00030612"/>
    </source>
</evidence>
<dbReference type="GO" id="GO:0005829">
    <property type="term" value="C:cytosol"/>
    <property type="evidence" value="ECO:0007669"/>
    <property type="project" value="TreeGrafter"/>
</dbReference>
<organism evidence="15 16">
    <name type="scientific">Diacronema lutheri</name>
    <name type="common">Unicellular marine alga</name>
    <name type="synonym">Monochrysis lutheri</name>
    <dbReference type="NCBI Taxonomy" id="2081491"/>
    <lineage>
        <taxon>Eukaryota</taxon>
        <taxon>Haptista</taxon>
        <taxon>Haptophyta</taxon>
        <taxon>Pavlovophyceae</taxon>
        <taxon>Pavlovales</taxon>
        <taxon>Pavlovaceae</taxon>
        <taxon>Diacronema</taxon>
    </lineage>
</organism>
<proteinExistence type="inferred from homology"/>
<dbReference type="GO" id="GO:0046872">
    <property type="term" value="F:metal ion binding"/>
    <property type="evidence" value="ECO:0007669"/>
    <property type="project" value="UniProtKB-KW"/>
</dbReference>
<keyword evidence="8" id="KW-0547">Nucleotide-binding</keyword>
<evidence type="ECO:0000313" key="16">
    <source>
        <dbReference type="Proteomes" id="UP000751190"/>
    </source>
</evidence>
<gene>
    <name evidence="15" type="ORF">KFE25_008866</name>
</gene>
<dbReference type="GO" id="GO:0006432">
    <property type="term" value="P:phenylalanyl-tRNA aminoacylation"/>
    <property type="evidence" value="ECO:0007669"/>
    <property type="project" value="InterPro"/>
</dbReference>
<keyword evidence="7" id="KW-0479">Metal-binding</keyword>
<protein>
    <recommendedName>
        <fullName evidence="4">phenylalanine--tRNA ligase</fullName>
        <ecNumber evidence="4">6.1.1.20</ecNumber>
    </recommendedName>
    <alternativeName>
        <fullName evidence="13">Phenylalanyl-tRNA synthetase alpha subunit</fullName>
    </alternativeName>
</protein>
<comment type="caution">
    <text evidence="15">The sequence shown here is derived from an EMBL/GenBank/DDBJ whole genome shotgun (WGS) entry which is preliminary data.</text>
</comment>
<evidence type="ECO:0000256" key="4">
    <source>
        <dbReference type="ARBA" id="ARBA00012814"/>
    </source>
</evidence>
<dbReference type="EMBL" id="JAGTXO010000001">
    <property type="protein sequence ID" value="KAG8470445.1"/>
    <property type="molecule type" value="Genomic_DNA"/>
</dbReference>
<dbReference type="GO" id="GO:0005524">
    <property type="term" value="F:ATP binding"/>
    <property type="evidence" value="ECO:0007669"/>
    <property type="project" value="UniProtKB-KW"/>
</dbReference>
<dbReference type="NCBIfam" id="TIGR00468">
    <property type="entry name" value="pheS"/>
    <property type="match status" value="1"/>
</dbReference>
<evidence type="ECO:0000256" key="10">
    <source>
        <dbReference type="ARBA" id="ARBA00022842"/>
    </source>
</evidence>
<keyword evidence="9" id="KW-0067">ATP-binding</keyword>
<dbReference type="InterPro" id="IPR002319">
    <property type="entry name" value="Phenylalanyl-tRNA_Synthase"/>
</dbReference>
<dbReference type="InterPro" id="IPR040724">
    <property type="entry name" value="PheRS_DBD1"/>
</dbReference>
<dbReference type="Pfam" id="PF18553">
    <property type="entry name" value="PheRS_DBD3"/>
    <property type="match status" value="1"/>
</dbReference>
<keyword evidence="6" id="KW-0436">Ligase</keyword>
<evidence type="ECO:0000259" key="14">
    <source>
        <dbReference type="PROSITE" id="PS50862"/>
    </source>
</evidence>
<feature type="domain" description="Aminoacyl-transfer RNA synthetases class-II family profile" evidence="14">
    <location>
        <begin position="226"/>
        <end position="478"/>
    </location>
</feature>
<dbReference type="InterPro" id="IPR006195">
    <property type="entry name" value="aa-tRNA-synth_II"/>
</dbReference>
<dbReference type="FunFam" id="3.30.930.10:FF:000178">
    <property type="entry name" value="Phenylalanyl-tRNA synthetase subunit alpha"/>
    <property type="match status" value="1"/>
</dbReference>
<evidence type="ECO:0000256" key="8">
    <source>
        <dbReference type="ARBA" id="ARBA00022741"/>
    </source>
</evidence>
<evidence type="ECO:0000256" key="1">
    <source>
        <dbReference type="ARBA" id="ARBA00001946"/>
    </source>
</evidence>
<evidence type="ECO:0000256" key="2">
    <source>
        <dbReference type="ARBA" id="ARBA00004496"/>
    </source>
</evidence>
<dbReference type="SUPFAM" id="SSF55681">
    <property type="entry name" value="Class II aaRS and biotin synthetases"/>
    <property type="match status" value="1"/>
</dbReference>
<dbReference type="Proteomes" id="UP000751190">
    <property type="component" value="Unassembled WGS sequence"/>
</dbReference>
<dbReference type="Gene3D" id="3.30.930.10">
    <property type="entry name" value="Bira Bifunctional Protein, Domain 2"/>
    <property type="match status" value="1"/>
</dbReference>
<dbReference type="Pfam" id="PF18552">
    <property type="entry name" value="PheRS_DBD1"/>
    <property type="match status" value="1"/>
</dbReference>
<dbReference type="Gene3D" id="1.10.10.2320">
    <property type="match status" value="1"/>
</dbReference>
<evidence type="ECO:0000256" key="3">
    <source>
        <dbReference type="ARBA" id="ARBA00006703"/>
    </source>
</evidence>
<sequence length="500" mass="55789">MDIGEEVKKRLDAGGCVEDTLAVAKELGVPHESIVGVANSLFAKGFVTKEPLETSMTELTAEGKEFVADGSSEARVHAAIPDGGILQSDLNEKLGTIAKVGTSKAMAAQFIRIEKTPAGTMVHRNQPEVRDTVAEHLRALASGDALAPAELEALKKRKLVAVNIVKSFKLTPGADYAEWGSGKQAAADLTPEMLQQGTWKDYTFKAVNLDAMGRDPGEGHLHPLMKVRTQFRQIFLEMGFAEMRTNRYVESSFWNFDALFQPQQHPARDMHDTFFVKTPARTPTLPAEYLQAVKRMHTSGGFGSTGWRYDWSEEESRKNLLRTHTTAVSSRTLYEIAQHAKRSRDGFAPGKFFSIDRVFRNEALDATHLAEFHQVEGFVIDRNLTLGNLLGVLQEFFGRLGMRGLKFKPTYNPYTEPSLEVHAWHEGLGRIVEVGNSGVFRPEMLRPMGFDDDVSVIAWGLSLERPTMIRYKLKNIRDLFGHKVDVGMVKNNAMCRLGYE</sequence>
<dbReference type="InterPro" id="IPR004529">
    <property type="entry name" value="Phe-tRNA-synth_IIc_asu"/>
</dbReference>
<comment type="subcellular location">
    <subcellularLocation>
        <location evidence="2">Cytoplasm</location>
    </subcellularLocation>
</comment>
<keyword evidence="12" id="KW-0030">Aminoacyl-tRNA synthetase</keyword>
<dbReference type="Gene3D" id="3.30.1370.240">
    <property type="match status" value="1"/>
</dbReference>
<dbReference type="NCBIfam" id="NF003210">
    <property type="entry name" value="PRK04172.1"/>
    <property type="match status" value="1"/>
</dbReference>
<dbReference type="GO" id="GO:0009328">
    <property type="term" value="C:phenylalanine-tRNA ligase complex"/>
    <property type="evidence" value="ECO:0007669"/>
    <property type="project" value="TreeGrafter"/>
</dbReference>